<organism evidence="1 2">
    <name type="scientific">Lactiplantibacillus plantarum</name>
    <name type="common">Lactobacillus plantarum</name>
    <dbReference type="NCBI Taxonomy" id="1590"/>
    <lineage>
        <taxon>Bacteria</taxon>
        <taxon>Bacillati</taxon>
        <taxon>Bacillota</taxon>
        <taxon>Bacilli</taxon>
        <taxon>Lactobacillales</taxon>
        <taxon>Lactobacillaceae</taxon>
        <taxon>Lactiplantibacillus</taxon>
    </lineage>
</organism>
<evidence type="ECO:0000313" key="2">
    <source>
        <dbReference type="Proteomes" id="UP000076882"/>
    </source>
</evidence>
<dbReference type="Proteomes" id="UP000076882">
    <property type="component" value="Unassembled WGS sequence"/>
</dbReference>
<dbReference type="AlphaFoldDB" id="A0A165RVB7"/>
<reference evidence="1 2" key="1">
    <citation type="submission" date="2016-03" db="EMBL/GenBank/DDBJ databases">
        <title>Comparative genomics of 54 Lactobacillus plantarum strains reveals genomic uncoupling from niche constraints.</title>
        <authorList>
            <person name="Martino M.E."/>
        </authorList>
    </citation>
    <scope>NUCLEOTIDE SEQUENCE [LARGE SCALE GENOMIC DNA]</scope>
    <source>
        <strain evidence="1 2">19.1</strain>
    </source>
</reference>
<protein>
    <submittedName>
        <fullName evidence="1">Uncharacterized protein</fullName>
    </submittedName>
</protein>
<accession>A0A165RVB7</accession>
<comment type="caution">
    <text evidence="1">The sequence shown here is derived from an EMBL/GenBank/DDBJ whole genome shotgun (WGS) entry which is preliminary data.</text>
</comment>
<evidence type="ECO:0000313" key="1">
    <source>
        <dbReference type="EMBL" id="KZU95898.1"/>
    </source>
</evidence>
<name>A0A165RVB7_LACPN</name>
<dbReference type="PATRIC" id="fig|1590.201.peg.944"/>
<dbReference type="EMBL" id="LUXM01000024">
    <property type="protein sequence ID" value="KZU95898.1"/>
    <property type="molecule type" value="Genomic_DNA"/>
</dbReference>
<proteinExistence type="predicted"/>
<gene>
    <name evidence="1" type="ORF">Lp19_1177</name>
</gene>
<sequence>MKKISIDEAAARLGTTESQLIDALNILGYNQNFDLKTKIELKTLEELKKQKQNAMNLVNINRIAVREHLIHDNFLKFCEEKTVKRKFLTDNCFLTQGAMYVNKTSVQKLINSFLTSEHASATVIAPKNSRFHILDEVLVQDKGFGRIIGFKKVLGTQYYDVALYNKAIVRSNHLEKEVDNKKIEKISSGIKSRASIAFKINLSQIQSKNNRYNLNAIVEFATLNKGRVSKLRKGAIFFEVKAFVVPCSFFNFQKVSQTNSIEDLESQRVHSFMNFINEIDFNNSATITTAENKGSRVIKVLPSHSEIIKFYVSKETKDAISKAAAARQIPESILLNNIFSLMQLFQAEDEDVISLLERINDYTLKNRTRGE</sequence>